<organism evidence="1 2">
    <name type="scientific">Glomus cerebriforme</name>
    <dbReference type="NCBI Taxonomy" id="658196"/>
    <lineage>
        <taxon>Eukaryota</taxon>
        <taxon>Fungi</taxon>
        <taxon>Fungi incertae sedis</taxon>
        <taxon>Mucoromycota</taxon>
        <taxon>Glomeromycotina</taxon>
        <taxon>Glomeromycetes</taxon>
        <taxon>Glomerales</taxon>
        <taxon>Glomeraceae</taxon>
        <taxon>Glomus</taxon>
    </lineage>
</organism>
<protein>
    <submittedName>
        <fullName evidence="1">Uncharacterized protein</fullName>
    </submittedName>
</protein>
<dbReference type="EMBL" id="QKYT01000259">
    <property type="protein sequence ID" value="RIA88531.1"/>
    <property type="molecule type" value="Genomic_DNA"/>
</dbReference>
<dbReference type="Proteomes" id="UP000265703">
    <property type="component" value="Unassembled WGS sequence"/>
</dbReference>
<proteinExistence type="predicted"/>
<evidence type="ECO:0000313" key="1">
    <source>
        <dbReference type="EMBL" id="RIA88531.1"/>
    </source>
</evidence>
<gene>
    <name evidence="1" type="ORF">C1645_739334</name>
</gene>
<accession>A0A397T061</accession>
<name>A0A397T061_9GLOM</name>
<dbReference type="AlphaFoldDB" id="A0A397T061"/>
<reference evidence="1 2" key="1">
    <citation type="submission" date="2018-06" db="EMBL/GenBank/DDBJ databases">
        <title>Comparative genomics reveals the genomic features of Rhizophagus irregularis, R. cerebriforme, R. diaphanum and Gigaspora rosea, and their symbiotic lifestyle signature.</title>
        <authorList>
            <person name="Morin E."/>
            <person name="San Clemente H."/>
            <person name="Chen E.C.H."/>
            <person name="De La Providencia I."/>
            <person name="Hainaut M."/>
            <person name="Kuo A."/>
            <person name="Kohler A."/>
            <person name="Murat C."/>
            <person name="Tang N."/>
            <person name="Roy S."/>
            <person name="Loubradou J."/>
            <person name="Henrissat B."/>
            <person name="Grigoriev I.V."/>
            <person name="Corradi N."/>
            <person name="Roux C."/>
            <person name="Martin F.M."/>
        </authorList>
    </citation>
    <scope>NUCLEOTIDE SEQUENCE [LARGE SCALE GENOMIC DNA]</scope>
    <source>
        <strain evidence="1 2">DAOM 227022</strain>
    </source>
</reference>
<sequence length="153" mass="18324">MESNIEIKKKMEILIKNITRKAREKIWNKRCEQIIELENKRRLMRSEKRKSSKAQVLTEEERNKITVEKYKKQVIIQQLVNRWMELVELTTKAVTDNRSTLNFYIEENLDSREPKEFWVEAEHDINNRYLTNKTNSIDQNVCTTIAILVGVIN</sequence>
<comment type="caution">
    <text evidence="1">The sequence shown here is derived from an EMBL/GenBank/DDBJ whole genome shotgun (WGS) entry which is preliminary data.</text>
</comment>
<keyword evidence="2" id="KW-1185">Reference proteome</keyword>
<dbReference type="OrthoDB" id="2446223at2759"/>
<evidence type="ECO:0000313" key="2">
    <source>
        <dbReference type="Proteomes" id="UP000265703"/>
    </source>
</evidence>